<dbReference type="Proteomes" id="UP000435802">
    <property type="component" value="Unassembled WGS sequence"/>
</dbReference>
<proteinExistence type="predicted"/>
<keyword evidence="1" id="KW-1133">Transmembrane helix</keyword>
<organism evidence="2 3">
    <name type="scientific">Shinella kummerowiae</name>
    <dbReference type="NCBI Taxonomy" id="417745"/>
    <lineage>
        <taxon>Bacteria</taxon>
        <taxon>Pseudomonadati</taxon>
        <taxon>Pseudomonadota</taxon>
        <taxon>Alphaproteobacteria</taxon>
        <taxon>Hyphomicrobiales</taxon>
        <taxon>Rhizobiaceae</taxon>
        <taxon>Shinella</taxon>
    </lineage>
</organism>
<sequence>MTDWKGAAGDAGRRLRRNGLIGSALALLILAIAPPTAGVHGFTAPLGWWLLLAFCLLPLAVSVHLLFDAALFRLAASHDTEEAGLSAIDDVLSRMGLRARDHTPRPLVERLQGCRRLVWFQRASLAIGVLLYAILLLDAMDGGGA</sequence>
<keyword evidence="1" id="KW-0472">Membrane</keyword>
<keyword evidence="1" id="KW-0812">Transmembrane</keyword>
<gene>
    <name evidence="2" type="ORF">GR138_16145</name>
</gene>
<protein>
    <submittedName>
        <fullName evidence="2">Uncharacterized protein</fullName>
    </submittedName>
</protein>
<evidence type="ECO:0000313" key="2">
    <source>
        <dbReference type="EMBL" id="MXN46728.1"/>
    </source>
</evidence>
<feature type="transmembrane region" description="Helical" evidence="1">
    <location>
        <begin position="48"/>
        <end position="67"/>
    </location>
</feature>
<dbReference type="EMBL" id="WUMK01000005">
    <property type="protein sequence ID" value="MXN46728.1"/>
    <property type="molecule type" value="Genomic_DNA"/>
</dbReference>
<evidence type="ECO:0000256" key="1">
    <source>
        <dbReference type="SAM" id="Phobius"/>
    </source>
</evidence>
<feature type="transmembrane region" description="Helical" evidence="1">
    <location>
        <begin position="20"/>
        <end position="42"/>
    </location>
</feature>
<dbReference type="OrthoDB" id="8447236at2"/>
<name>A0A6N8SGG3_9HYPH</name>
<feature type="transmembrane region" description="Helical" evidence="1">
    <location>
        <begin position="119"/>
        <end position="137"/>
    </location>
</feature>
<evidence type="ECO:0000313" key="3">
    <source>
        <dbReference type="Proteomes" id="UP000435802"/>
    </source>
</evidence>
<comment type="caution">
    <text evidence="2">The sequence shown here is derived from an EMBL/GenBank/DDBJ whole genome shotgun (WGS) entry which is preliminary data.</text>
</comment>
<reference evidence="2 3" key="1">
    <citation type="submission" date="2019-12" db="EMBL/GenBank/DDBJ databases">
        <title>Shinella kummerowiae sp. nov., a symbiotic bacterium isolated from root nodules of the herbal legume Kummerowia stipulacea.</title>
        <authorList>
            <person name="Gao J."/>
        </authorList>
    </citation>
    <scope>NUCLEOTIDE SEQUENCE [LARGE SCALE GENOMIC DNA]</scope>
    <source>
        <strain evidence="2 3">CCBAU 25048</strain>
    </source>
</reference>
<keyword evidence="3" id="KW-1185">Reference proteome</keyword>
<accession>A0A6N8SGG3</accession>
<dbReference type="AlphaFoldDB" id="A0A6N8SGG3"/>
<dbReference type="RefSeq" id="WP_160860246.1">
    <property type="nucleotide sequence ID" value="NZ_WUMK01000005.1"/>
</dbReference>